<dbReference type="PANTHER" id="PTHR13237">
    <property type="entry name" value="SOMETHING ABOUT SILENCING PROTEIN 10-RELATED"/>
    <property type="match status" value="1"/>
</dbReference>
<dbReference type="GO" id="GO:0032040">
    <property type="term" value="C:small-subunit processome"/>
    <property type="evidence" value="ECO:0007669"/>
    <property type="project" value="TreeGrafter"/>
</dbReference>
<feature type="compositionally biased region" description="Acidic residues" evidence="6">
    <location>
        <begin position="48"/>
        <end position="90"/>
    </location>
</feature>
<accession>A0A9W5T9Y0</accession>
<dbReference type="OrthoDB" id="203440at2759"/>
<dbReference type="InterPro" id="IPR007146">
    <property type="entry name" value="Sas10/Utp3/C1D"/>
</dbReference>
<feature type="region of interest" description="Disordered" evidence="6">
    <location>
        <begin position="597"/>
        <end position="625"/>
    </location>
</feature>
<dbReference type="Pfam" id="PF04000">
    <property type="entry name" value="Sas10_Utp3"/>
    <property type="match status" value="1"/>
</dbReference>
<dbReference type="Pfam" id="PF09368">
    <property type="entry name" value="Sas10"/>
    <property type="match status" value="1"/>
</dbReference>
<evidence type="ECO:0000256" key="4">
    <source>
        <dbReference type="ARBA" id="ARBA00023242"/>
    </source>
</evidence>
<keyword evidence="4" id="KW-0539">Nucleus</keyword>
<comment type="similarity">
    <text evidence="2">Belongs to the SAS10 family.</text>
</comment>
<dbReference type="GO" id="GO:0000462">
    <property type="term" value="P:maturation of SSU-rRNA from tricistronic rRNA transcript (SSU-rRNA, 5.8S rRNA, LSU-rRNA)"/>
    <property type="evidence" value="ECO:0007669"/>
    <property type="project" value="TreeGrafter"/>
</dbReference>
<evidence type="ECO:0000256" key="1">
    <source>
        <dbReference type="ARBA" id="ARBA00004123"/>
    </source>
</evidence>
<evidence type="ECO:0000256" key="5">
    <source>
        <dbReference type="SAM" id="Coils"/>
    </source>
</evidence>
<feature type="domain" description="Sas10 C-terminal" evidence="7">
    <location>
        <begin position="553"/>
        <end position="624"/>
    </location>
</feature>
<dbReference type="Proteomes" id="UP001057455">
    <property type="component" value="Unassembled WGS sequence"/>
</dbReference>
<evidence type="ECO:0000256" key="2">
    <source>
        <dbReference type="ARBA" id="ARBA00010979"/>
    </source>
</evidence>
<gene>
    <name evidence="8" type="ORF">BaOVIS_016480</name>
</gene>
<evidence type="ECO:0000259" key="7">
    <source>
        <dbReference type="Pfam" id="PF09368"/>
    </source>
</evidence>
<feature type="region of interest" description="Disordered" evidence="6">
    <location>
        <begin position="1"/>
        <end position="102"/>
    </location>
</feature>
<sequence length="625" mass="70859">MARKTAKKAPTKKFKGNEAFIPIDEVPEDDDSDAGDFEAMALPRDVSPDESDIDDDFDEGVMEDDGDDVDDIEGDDYMDDEDEMEEEDELGDGKKRSSWGKKLGDYYDDGSEDYSDADDLNDRIAEANRIAQELYADVDDEDAEIEDMVEQEDTSISATALDAILDDLSGSLKAQSAKIELPKDFFTMSDSDKLEYMESEHPEFIALLKEFRDKVAIVNDQVLTLVNNDSGVAKLCTKDGMEYLDIRNELMLMYVTYLSYYLLLKTHGIPVENHPVIKRLLEIRVMLDKARPIESRLQFEINKLLDESDTTAGGKSTLRPRPDLLEVDAREQDGVYRPSAQLPLLETDSYARYQKKLQRAEKVVSGRRLLEQAREEQEDGADDLEDGYNSKKATKMIKALLERERYEMEHMRRLPMNKMAKKELREFQKHQRNKQGGIMLDDLSNFATEAMSSGPSKRNMTVGLNAAAQAMRQDILETEKLRASDAYYKPHGSKRSNKLSGPSAPQRVAPPVRKQEFDDELSRMKRHESNLKASIKEQRTEGSKRKYEHIESEGKRVAGADILRNKGLTRKRKKTAGNARVSNRAKFEKKVVAQRSKVSAVRSETPGYSGESTGINAKKKKSVTF</sequence>
<keyword evidence="3" id="KW-0597">Phosphoprotein</keyword>
<proteinExistence type="inferred from homology"/>
<feature type="compositionally biased region" description="Basic residues" evidence="6">
    <location>
        <begin position="1"/>
        <end position="14"/>
    </location>
</feature>
<evidence type="ECO:0000256" key="6">
    <source>
        <dbReference type="SAM" id="MobiDB-lite"/>
    </source>
</evidence>
<comment type="subcellular location">
    <subcellularLocation>
        <location evidence="1">Nucleus</location>
    </subcellularLocation>
</comment>
<evidence type="ECO:0000313" key="9">
    <source>
        <dbReference type="Proteomes" id="UP001057455"/>
    </source>
</evidence>
<evidence type="ECO:0000256" key="3">
    <source>
        <dbReference type="ARBA" id="ARBA00022553"/>
    </source>
</evidence>
<organism evidence="8 9">
    <name type="scientific">Babesia ovis</name>
    <dbReference type="NCBI Taxonomy" id="5869"/>
    <lineage>
        <taxon>Eukaryota</taxon>
        <taxon>Sar</taxon>
        <taxon>Alveolata</taxon>
        <taxon>Apicomplexa</taxon>
        <taxon>Aconoidasida</taxon>
        <taxon>Piroplasmida</taxon>
        <taxon>Babesiidae</taxon>
        <taxon>Babesia</taxon>
    </lineage>
</organism>
<feature type="compositionally biased region" description="Acidic residues" evidence="6">
    <location>
        <begin position="25"/>
        <end position="36"/>
    </location>
</feature>
<evidence type="ECO:0000313" key="8">
    <source>
        <dbReference type="EMBL" id="GFE54244.1"/>
    </source>
</evidence>
<protein>
    <submittedName>
        <fullName evidence="8">Sas10 C-terminal domain-containing, putative</fullName>
    </submittedName>
</protein>
<reference evidence="8" key="1">
    <citation type="submission" date="2019-12" db="EMBL/GenBank/DDBJ databases">
        <title>Genome sequence of Babesia ovis.</title>
        <authorList>
            <person name="Yamagishi J."/>
            <person name="Sevinc F."/>
            <person name="Xuan X."/>
        </authorList>
    </citation>
    <scope>NUCLEOTIDE SEQUENCE</scope>
    <source>
        <strain evidence="8">Selcuk</strain>
    </source>
</reference>
<feature type="coiled-coil region" evidence="5">
    <location>
        <begin position="117"/>
        <end position="151"/>
    </location>
</feature>
<name>A0A9W5T9Y0_BABOV</name>
<keyword evidence="9" id="KW-1185">Reference proteome</keyword>
<feature type="compositionally biased region" description="Basic and acidic residues" evidence="6">
    <location>
        <begin position="513"/>
        <end position="548"/>
    </location>
</feature>
<keyword evidence="5" id="KW-0175">Coiled coil</keyword>
<dbReference type="EMBL" id="BLIY01000014">
    <property type="protein sequence ID" value="GFE54244.1"/>
    <property type="molecule type" value="Genomic_DNA"/>
</dbReference>
<dbReference type="InterPro" id="IPR018972">
    <property type="entry name" value="Sas10_C_dom"/>
</dbReference>
<feature type="region of interest" description="Disordered" evidence="6">
    <location>
        <begin position="486"/>
        <end position="548"/>
    </location>
</feature>
<dbReference type="PANTHER" id="PTHR13237:SF8">
    <property type="entry name" value="SOMETHING ABOUT SILENCING PROTEIN 10"/>
    <property type="match status" value="1"/>
</dbReference>
<comment type="caution">
    <text evidence="8">The sequence shown here is derived from an EMBL/GenBank/DDBJ whole genome shotgun (WGS) entry which is preliminary data.</text>
</comment>
<dbReference type="AlphaFoldDB" id="A0A9W5T9Y0"/>